<feature type="domain" description="Cardiolipin synthase N-terminal" evidence="7">
    <location>
        <begin position="20"/>
        <end position="60"/>
    </location>
</feature>
<dbReference type="InterPro" id="IPR027379">
    <property type="entry name" value="CLS_N"/>
</dbReference>
<evidence type="ECO:0000313" key="9">
    <source>
        <dbReference type="Proteomes" id="UP001595477"/>
    </source>
</evidence>
<comment type="subcellular location">
    <subcellularLocation>
        <location evidence="1">Cell membrane</location>
        <topology evidence="1">Multi-pass membrane protein</topology>
    </subcellularLocation>
</comment>
<feature type="transmembrane region" description="Helical" evidence="6">
    <location>
        <begin position="40"/>
        <end position="60"/>
    </location>
</feature>
<gene>
    <name evidence="8" type="ORF">ACFOEW_20715</name>
</gene>
<dbReference type="RefSeq" id="WP_206427271.1">
    <property type="nucleotide sequence ID" value="NZ_JBHRSX010000101.1"/>
</dbReference>
<organism evidence="8 9">
    <name type="scientific">Alteromonas oceani</name>
    <dbReference type="NCBI Taxonomy" id="2071609"/>
    <lineage>
        <taxon>Bacteria</taxon>
        <taxon>Pseudomonadati</taxon>
        <taxon>Pseudomonadota</taxon>
        <taxon>Gammaproteobacteria</taxon>
        <taxon>Alteromonadales</taxon>
        <taxon>Alteromonadaceae</taxon>
        <taxon>Alteromonas/Salinimonas group</taxon>
        <taxon>Alteromonas</taxon>
    </lineage>
</organism>
<keyword evidence="2" id="KW-1003">Cell membrane</keyword>
<evidence type="ECO:0000256" key="4">
    <source>
        <dbReference type="ARBA" id="ARBA00022989"/>
    </source>
</evidence>
<evidence type="ECO:0000256" key="1">
    <source>
        <dbReference type="ARBA" id="ARBA00004651"/>
    </source>
</evidence>
<evidence type="ECO:0000256" key="5">
    <source>
        <dbReference type="ARBA" id="ARBA00023136"/>
    </source>
</evidence>
<keyword evidence="9" id="KW-1185">Reference proteome</keyword>
<comment type="caution">
    <text evidence="8">The sequence shown here is derived from an EMBL/GenBank/DDBJ whole genome shotgun (WGS) entry which is preliminary data.</text>
</comment>
<keyword evidence="3 6" id="KW-0812">Transmembrane</keyword>
<accession>A0ABV7K1T5</accession>
<evidence type="ECO:0000256" key="6">
    <source>
        <dbReference type="SAM" id="Phobius"/>
    </source>
</evidence>
<feature type="transmembrane region" description="Helical" evidence="6">
    <location>
        <begin position="6"/>
        <end position="28"/>
    </location>
</feature>
<dbReference type="Pfam" id="PF13396">
    <property type="entry name" value="PLDc_N"/>
    <property type="match status" value="1"/>
</dbReference>
<keyword evidence="5 6" id="KW-0472">Membrane</keyword>
<sequence>MDGFLAFFFSAVLVFFGFLIWIIPIILIARSNRTTGKEKIAWLLVVFFISWFAWVFYMLLAPLKEKPRPANRQY</sequence>
<keyword evidence="4 6" id="KW-1133">Transmembrane helix</keyword>
<proteinExistence type="predicted"/>
<evidence type="ECO:0000256" key="3">
    <source>
        <dbReference type="ARBA" id="ARBA00022692"/>
    </source>
</evidence>
<protein>
    <submittedName>
        <fullName evidence="8">PLDc N-terminal domain-containing protein</fullName>
    </submittedName>
</protein>
<reference evidence="9" key="1">
    <citation type="journal article" date="2019" name="Int. J. Syst. Evol. Microbiol.">
        <title>The Global Catalogue of Microorganisms (GCM) 10K type strain sequencing project: providing services to taxonomists for standard genome sequencing and annotation.</title>
        <authorList>
            <consortium name="The Broad Institute Genomics Platform"/>
            <consortium name="The Broad Institute Genome Sequencing Center for Infectious Disease"/>
            <person name="Wu L."/>
            <person name="Ma J."/>
        </authorList>
    </citation>
    <scope>NUCLEOTIDE SEQUENCE [LARGE SCALE GENOMIC DNA]</scope>
    <source>
        <strain evidence="9">KCTC 52449</strain>
    </source>
</reference>
<evidence type="ECO:0000313" key="8">
    <source>
        <dbReference type="EMBL" id="MFC3204234.1"/>
    </source>
</evidence>
<evidence type="ECO:0000256" key="2">
    <source>
        <dbReference type="ARBA" id="ARBA00022475"/>
    </source>
</evidence>
<dbReference type="Proteomes" id="UP001595477">
    <property type="component" value="Unassembled WGS sequence"/>
</dbReference>
<name>A0ABV7K1T5_9ALTE</name>
<dbReference type="EMBL" id="JBHRSX010000101">
    <property type="protein sequence ID" value="MFC3204234.1"/>
    <property type="molecule type" value="Genomic_DNA"/>
</dbReference>
<evidence type="ECO:0000259" key="7">
    <source>
        <dbReference type="Pfam" id="PF13396"/>
    </source>
</evidence>